<keyword evidence="3" id="KW-1185">Reference proteome</keyword>
<dbReference type="EMBL" id="CADEAL010004410">
    <property type="protein sequence ID" value="CAB1458964.1"/>
    <property type="molecule type" value="Genomic_DNA"/>
</dbReference>
<feature type="compositionally biased region" description="Basic and acidic residues" evidence="1">
    <location>
        <begin position="64"/>
        <end position="76"/>
    </location>
</feature>
<feature type="region of interest" description="Disordered" evidence="1">
    <location>
        <begin position="91"/>
        <end position="110"/>
    </location>
</feature>
<feature type="compositionally biased region" description="Polar residues" evidence="1">
    <location>
        <begin position="92"/>
        <end position="106"/>
    </location>
</feature>
<feature type="compositionally biased region" description="Basic residues" evidence="1">
    <location>
        <begin position="47"/>
        <end position="57"/>
    </location>
</feature>
<protein>
    <submittedName>
        <fullName evidence="2">Uncharacterized protein</fullName>
    </submittedName>
</protein>
<sequence length="138" mass="14764">MPYPCLLPCHISKIQSTATDTNKNSSGHCGGGLEECGVFPSQEQRARLSHPRHHCRRAMSGAGREVRESGFEERETTATWTRAQPSLLRGASSVSISAGETQTGSIPSCKLMKDNPPGGLRRVGFSGIDASRQVLLAA</sequence>
<dbReference type="Proteomes" id="UP001153269">
    <property type="component" value="Unassembled WGS sequence"/>
</dbReference>
<feature type="region of interest" description="Disordered" evidence="1">
    <location>
        <begin position="47"/>
        <end position="79"/>
    </location>
</feature>
<gene>
    <name evidence="2" type="ORF">PLEPLA_LOCUS46799</name>
</gene>
<organism evidence="2 3">
    <name type="scientific">Pleuronectes platessa</name>
    <name type="common">European plaice</name>
    <dbReference type="NCBI Taxonomy" id="8262"/>
    <lineage>
        <taxon>Eukaryota</taxon>
        <taxon>Metazoa</taxon>
        <taxon>Chordata</taxon>
        <taxon>Craniata</taxon>
        <taxon>Vertebrata</taxon>
        <taxon>Euteleostomi</taxon>
        <taxon>Actinopterygii</taxon>
        <taxon>Neopterygii</taxon>
        <taxon>Teleostei</taxon>
        <taxon>Neoteleostei</taxon>
        <taxon>Acanthomorphata</taxon>
        <taxon>Carangaria</taxon>
        <taxon>Pleuronectiformes</taxon>
        <taxon>Pleuronectoidei</taxon>
        <taxon>Pleuronectidae</taxon>
        <taxon>Pleuronectes</taxon>
    </lineage>
</organism>
<comment type="caution">
    <text evidence="2">The sequence shown here is derived from an EMBL/GenBank/DDBJ whole genome shotgun (WGS) entry which is preliminary data.</text>
</comment>
<dbReference type="AlphaFoldDB" id="A0A9N7VZY1"/>
<evidence type="ECO:0000256" key="1">
    <source>
        <dbReference type="SAM" id="MobiDB-lite"/>
    </source>
</evidence>
<evidence type="ECO:0000313" key="3">
    <source>
        <dbReference type="Proteomes" id="UP001153269"/>
    </source>
</evidence>
<accession>A0A9N7VZY1</accession>
<name>A0A9N7VZY1_PLEPL</name>
<reference evidence="2" key="1">
    <citation type="submission" date="2020-03" db="EMBL/GenBank/DDBJ databases">
        <authorList>
            <person name="Weist P."/>
        </authorList>
    </citation>
    <scope>NUCLEOTIDE SEQUENCE</scope>
</reference>
<evidence type="ECO:0000313" key="2">
    <source>
        <dbReference type="EMBL" id="CAB1458964.1"/>
    </source>
</evidence>
<proteinExistence type="predicted"/>